<reference evidence="7 8" key="1">
    <citation type="submission" date="2024-09" db="EMBL/GenBank/DDBJ databases">
        <title>Laminarin stimulates single cell rates of sulfate reduction while oxygen inhibits transcriptomic activity in coastal marine sediment.</title>
        <authorList>
            <person name="Lindsay M."/>
            <person name="Orcutt B."/>
            <person name="Emerson D."/>
            <person name="Stepanauskas R."/>
            <person name="D'Angelo T."/>
        </authorList>
    </citation>
    <scope>NUCLEOTIDE SEQUENCE [LARGE SCALE GENOMIC DNA]</scope>
    <source>
        <strain evidence="7">SAG AM-311-K15</strain>
    </source>
</reference>
<feature type="transmembrane region" description="Helical" evidence="5">
    <location>
        <begin position="34"/>
        <end position="56"/>
    </location>
</feature>
<organism evidence="7 8">
    <name type="scientific">candidate division CSSED10-310 bacterium</name>
    <dbReference type="NCBI Taxonomy" id="2855610"/>
    <lineage>
        <taxon>Bacteria</taxon>
        <taxon>Bacteria division CSSED10-310</taxon>
    </lineage>
</organism>
<feature type="transmembrane region" description="Helical" evidence="5">
    <location>
        <begin position="76"/>
        <end position="102"/>
    </location>
</feature>
<proteinExistence type="predicted"/>
<comment type="caution">
    <text evidence="7">The sequence shown here is derived from an EMBL/GenBank/DDBJ whole genome shotgun (WGS) entry which is preliminary data.</text>
</comment>
<dbReference type="PROSITE" id="PS50929">
    <property type="entry name" value="ABC_TM1F"/>
    <property type="match status" value="1"/>
</dbReference>
<evidence type="ECO:0000256" key="1">
    <source>
        <dbReference type="ARBA" id="ARBA00004651"/>
    </source>
</evidence>
<dbReference type="InterPro" id="IPR036640">
    <property type="entry name" value="ABC1_TM_sf"/>
</dbReference>
<keyword evidence="4 5" id="KW-0472">Membrane</keyword>
<feature type="transmembrane region" description="Helical" evidence="5">
    <location>
        <begin position="169"/>
        <end position="194"/>
    </location>
</feature>
<comment type="subcellular location">
    <subcellularLocation>
        <location evidence="1">Cell membrane</location>
        <topology evidence="1">Multi-pass membrane protein</topology>
    </subcellularLocation>
</comment>
<accession>A0ABV6YUG1</accession>
<dbReference type="EMBL" id="JBHPBY010000062">
    <property type="protein sequence ID" value="MFC1849835.1"/>
    <property type="molecule type" value="Genomic_DNA"/>
</dbReference>
<dbReference type="Pfam" id="PF00664">
    <property type="entry name" value="ABC_membrane"/>
    <property type="match status" value="1"/>
</dbReference>
<keyword evidence="3 5" id="KW-1133">Transmembrane helix</keyword>
<evidence type="ECO:0000256" key="3">
    <source>
        <dbReference type="ARBA" id="ARBA00022989"/>
    </source>
</evidence>
<dbReference type="Gene3D" id="1.20.1560.10">
    <property type="entry name" value="ABC transporter type 1, transmembrane domain"/>
    <property type="match status" value="1"/>
</dbReference>
<keyword evidence="2 5" id="KW-0812">Transmembrane</keyword>
<evidence type="ECO:0000256" key="5">
    <source>
        <dbReference type="SAM" id="Phobius"/>
    </source>
</evidence>
<evidence type="ECO:0000313" key="8">
    <source>
        <dbReference type="Proteomes" id="UP001594351"/>
    </source>
</evidence>
<evidence type="ECO:0000259" key="6">
    <source>
        <dbReference type="PROSITE" id="PS50929"/>
    </source>
</evidence>
<protein>
    <submittedName>
        <fullName evidence="7">ABC transporter transmembrane domain-containing protein</fullName>
    </submittedName>
</protein>
<dbReference type="SUPFAM" id="SSF90123">
    <property type="entry name" value="ABC transporter transmembrane region"/>
    <property type="match status" value="1"/>
</dbReference>
<feature type="domain" description="ABC transmembrane type-1" evidence="6">
    <location>
        <begin position="36"/>
        <end position="255"/>
    </location>
</feature>
<sequence length="288" mass="33052">MHILSLESLWARILHLGQNALWTLKLTWETNRNLLLGIIICHSLTSFVPLGLALTARGLVNAVVSMVNGADLQSSIILFWIILGLFLSIMEGVSFFTINLFYNRLKDELNVRITTDILAHAAKLDLSHFEDPKFQDIMERARDNTALHFAEFSKNSLIIVKNILQGTSLVILLIVIEPYFAALLIPIAIPYIYFQWKLSLTRYQVWHSRSVKRRWSSYFVSLMTRYETVPEVKLLDLAAIFIQKFKDLMLEFRDQDRAIYVRDPGYICVLISSGSLLFLDASSFPGHQ</sequence>
<name>A0ABV6YUG1_UNCC1</name>
<dbReference type="InterPro" id="IPR011527">
    <property type="entry name" value="ABC1_TM_dom"/>
</dbReference>
<evidence type="ECO:0000256" key="4">
    <source>
        <dbReference type="ARBA" id="ARBA00023136"/>
    </source>
</evidence>
<evidence type="ECO:0000256" key="2">
    <source>
        <dbReference type="ARBA" id="ARBA00022692"/>
    </source>
</evidence>
<keyword evidence="8" id="KW-1185">Reference proteome</keyword>
<gene>
    <name evidence="7" type="ORF">ACFL27_06465</name>
</gene>
<dbReference type="Proteomes" id="UP001594351">
    <property type="component" value="Unassembled WGS sequence"/>
</dbReference>
<evidence type="ECO:0000313" key="7">
    <source>
        <dbReference type="EMBL" id="MFC1849835.1"/>
    </source>
</evidence>